<dbReference type="CDD" id="cd04301">
    <property type="entry name" value="NAT_SF"/>
    <property type="match status" value="1"/>
</dbReference>
<dbReference type="Proteomes" id="UP000537161">
    <property type="component" value="Unassembled WGS sequence"/>
</dbReference>
<protein>
    <submittedName>
        <fullName evidence="4">Ribosomal-protein-alanine N-acetyltransferase</fullName>
        <ecNumber evidence="4">2.3.1.267</ecNumber>
    </submittedName>
</protein>
<accession>A0A7W9B4Z6</accession>
<dbReference type="GO" id="GO:0008999">
    <property type="term" value="F:protein-N-terminal-alanine acetyltransferase activity"/>
    <property type="evidence" value="ECO:0007669"/>
    <property type="project" value="UniProtKB-EC"/>
</dbReference>
<dbReference type="InterPro" id="IPR050832">
    <property type="entry name" value="Bact_Acetyltransf"/>
</dbReference>
<dbReference type="Gene3D" id="3.40.630.30">
    <property type="match status" value="1"/>
</dbReference>
<dbReference type="InterPro" id="IPR000182">
    <property type="entry name" value="GNAT_dom"/>
</dbReference>
<comment type="caution">
    <text evidence="4">The sequence shown here is derived from an EMBL/GenBank/DDBJ whole genome shotgun (WGS) entry which is preliminary data.</text>
</comment>
<dbReference type="SUPFAM" id="SSF55729">
    <property type="entry name" value="Acyl-CoA N-acyltransferases (Nat)"/>
    <property type="match status" value="1"/>
</dbReference>
<evidence type="ECO:0000313" key="5">
    <source>
        <dbReference type="Proteomes" id="UP000537161"/>
    </source>
</evidence>
<reference evidence="4 5" key="1">
    <citation type="submission" date="2020-08" db="EMBL/GenBank/DDBJ databases">
        <title>Genomic Encyclopedia of Type Strains, Phase IV (KMG-IV): sequencing the most valuable type-strain genomes for metagenomic binning, comparative biology and taxonomic classification.</title>
        <authorList>
            <person name="Goeker M."/>
        </authorList>
    </citation>
    <scope>NUCLEOTIDE SEQUENCE [LARGE SCALE GENOMIC DNA]</scope>
    <source>
        <strain evidence="4 5">DSM 27163</strain>
    </source>
</reference>
<name>A0A7W9B4Z6_9SPHN</name>
<dbReference type="RefSeq" id="WP_338113110.1">
    <property type="nucleotide sequence ID" value="NZ_JACIJH010000004.1"/>
</dbReference>
<dbReference type="EMBL" id="JACIJH010000004">
    <property type="protein sequence ID" value="MBB5706389.1"/>
    <property type="molecule type" value="Genomic_DNA"/>
</dbReference>
<feature type="domain" description="N-acetyltransferase" evidence="3">
    <location>
        <begin position="5"/>
        <end position="155"/>
    </location>
</feature>
<dbReference type="InterPro" id="IPR016181">
    <property type="entry name" value="Acyl_CoA_acyltransferase"/>
</dbReference>
<keyword evidence="2 4" id="KW-0012">Acyltransferase</keyword>
<evidence type="ECO:0000313" key="4">
    <source>
        <dbReference type="EMBL" id="MBB5706389.1"/>
    </source>
</evidence>
<dbReference type="Pfam" id="PF13508">
    <property type="entry name" value="Acetyltransf_7"/>
    <property type="match status" value="1"/>
</dbReference>
<sequence length="157" mass="17226">MSETIRLERARVGDVAAVMRVMEAAFDPAYGEAWSTAQLLTLFALPSARVVIAWDGEAPCGFSAVRIAGPESELLLLAVDPARRGQGIGRRLLADWQGWAAAEGAQDFFLEMRADNDAIHLYRRAGFAECGRRAAYYRGGDGKMRDAITMRWTDSAL</sequence>
<organism evidence="4 5">
    <name type="scientific">Sphingopyxis panaciterrulae</name>
    <dbReference type="NCBI Taxonomy" id="462372"/>
    <lineage>
        <taxon>Bacteria</taxon>
        <taxon>Pseudomonadati</taxon>
        <taxon>Pseudomonadota</taxon>
        <taxon>Alphaproteobacteria</taxon>
        <taxon>Sphingomonadales</taxon>
        <taxon>Sphingomonadaceae</taxon>
        <taxon>Sphingopyxis</taxon>
    </lineage>
</organism>
<gene>
    <name evidence="4" type="ORF">FHR21_001741</name>
</gene>
<evidence type="ECO:0000259" key="3">
    <source>
        <dbReference type="PROSITE" id="PS51186"/>
    </source>
</evidence>
<dbReference type="PANTHER" id="PTHR43877">
    <property type="entry name" value="AMINOALKYLPHOSPHONATE N-ACETYLTRANSFERASE-RELATED-RELATED"/>
    <property type="match status" value="1"/>
</dbReference>
<evidence type="ECO:0000256" key="1">
    <source>
        <dbReference type="ARBA" id="ARBA00022679"/>
    </source>
</evidence>
<keyword evidence="1 4" id="KW-0808">Transferase</keyword>
<dbReference type="AlphaFoldDB" id="A0A7W9B4Z6"/>
<proteinExistence type="predicted"/>
<dbReference type="PROSITE" id="PS51186">
    <property type="entry name" value="GNAT"/>
    <property type="match status" value="1"/>
</dbReference>
<evidence type="ECO:0000256" key="2">
    <source>
        <dbReference type="ARBA" id="ARBA00023315"/>
    </source>
</evidence>
<keyword evidence="5" id="KW-1185">Reference proteome</keyword>
<dbReference type="EC" id="2.3.1.267" evidence="4"/>